<keyword evidence="8" id="KW-1185">Reference proteome</keyword>
<reference evidence="7 8" key="1">
    <citation type="submission" date="2014-03" db="EMBL/GenBank/DDBJ databases">
        <title>The genome of Kluyveromyces dobzhanskii.</title>
        <authorList>
            <person name="Nystedt B."/>
            <person name="Astrom S."/>
        </authorList>
    </citation>
    <scope>NUCLEOTIDE SEQUENCE [LARGE SCALE GENOMIC DNA]</scope>
    <source>
        <strain evidence="7 8">CBS 2104</strain>
    </source>
</reference>
<keyword evidence="3" id="KW-0689">Ribosomal protein</keyword>
<dbReference type="Pfam" id="PF10501">
    <property type="entry name" value="Ribosomal_L50"/>
    <property type="match status" value="1"/>
</dbReference>
<accession>A0A0A8L8R6</accession>
<sequence length="252" mass="28730">MVTARFVPMVRASRQFTSGAARADFLSWFRRNKNKDTPAVPAQPELQRDTKEVISEIESGKTTEVKSSSVTRLQLTDDDFVGVDLSKQEAQIRSQKLATVPFNQWLSQDKVSTEQQLEQVVSESYLETFGNAPTEEQLGSVFENLVDKFRFTKLLQSKSGHIIPDYQLTRLQTPLEFKSWFENRVLSGKLGKFKESEPNAIDLSDIKFPPNVYVVPDVKPSVKKQKVQKILEEVAALEAQYEREAIEKAKRE</sequence>
<name>A0A0A8L8R6_9SACH</name>
<keyword evidence="4" id="KW-0496">Mitochondrion</keyword>
<gene>
    <name evidence="7" type="ORF">KLDO_g2776</name>
</gene>
<organism evidence="7 8">
    <name type="scientific">Kluyveromyces dobzhanskii CBS 2104</name>
    <dbReference type="NCBI Taxonomy" id="1427455"/>
    <lineage>
        <taxon>Eukaryota</taxon>
        <taxon>Fungi</taxon>
        <taxon>Dikarya</taxon>
        <taxon>Ascomycota</taxon>
        <taxon>Saccharomycotina</taxon>
        <taxon>Saccharomycetes</taxon>
        <taxon>Saccharomycetales</taxon>
        <taxon>Saccharomycetaceae</taxon>
        <taxon>Kluyveromyces</taxon>
    </lineage>
</organism>
<evidence type="ECO:0000256" key="5">
    <source>
        <dbReference type="ARBA" id="ARBA00023274"/>
    </source>
</evidence>
<dbReference type="Gene3D" id="1.10.1200.10">
    <property type="entry name" value="ACP-like"/>
    <property type="match status" value="1"/>
</dbReference>
<evidence type="ECO:0000256" key="1">
    <source>
        <dbReference type="ARBA" id="ARBA00004173"/>
    </source>
</evidence>
<evidence type="ECO:0000256" key="4">
    <source>
        <dbReference type="ARBA" id="ARBA00023128"/>
    </source>
</evidence>
<dbReference type="InterPro" id="IPR018305">
    <property type="entry name" value="Ribosomal_m50"/>
</dbReference>
<dbReference type="GO" id="GO:0005840">
    <property type="term" value="C:ribosome"/>
    <property type="evidence" value="ECO:0007669"/>
    <property type="project" value="UniProtKB-KW"/>
</dbReference>
<evidence type="ECO:0000313" key="8">
    <source>
        <dbReference type="Proteomes" id="UP000031516"/>
    </source>
</evidence>
<keyword evidence="5" id="KW-0687">Ribonucleoprotein</keyword>
<dbReference type="EMBL" id="CCBQ010000038">
    <property type="protein sequence ID" value="CDO94512.1"/>
    <property type="molecule type" value="Genomic_DNA"/>
</dbReference>
<evidence type="ECO:0000256" key="3">
    <source>
        <dbReference type="ARBA" id="ARBA00022980"/>
    </source>
</evidence>
<dbReference type="AlphaFoldDB" id="A0A0A8L8R6"/>
<dbReference type="InterPro" id="IPR036736">
    <property type="entry name" value="ACP-like_sf"/>
</dbReference>
<comment type="similarity">
    <text evidence="2">Belongs to the mitochondrion-specific ribosomal protein mL50 family.</text>
</comment>
<evidence type="ECO:0000313" key="7">
    <source>
        <dbReference type="EMBL" id="CDO94512.1"/>
    </source>
</evidence>
<dbReference type="Proteomes" id="UP000031516">
    <property type="component" value="Unassembled WGS sequence"/>
</dbReference>
<dbReference type="OrthoDB" id="3980895at2759"/>
<comment type="subcellular location">
    <subcellularLocation>
        <location evidence="1">Mitochondrion</location>
    </subcellularLocation>
</comment>
<proteinExistence type="inferred from homology"/>
<evidence type="ECO:0000256" key="2">
    <source>
        <dbReference type="ARBA" id="ARBA00008860"/>
    </source>
</evidence>
<protein>
    <recommendedName>
        <fullName evidence="6">Large ribosomal subunit protein mL50</fullName>
    </recommendedName>
</protein>
<evidence type="ECO:0000256" key="6">
    <source>
        <dbReference type="ARBA" id="ARBA00035183"/>
    </source>
</evidence>
<dbReference type="GO" id="GO:0005739">
    <property type="term" value="C:mitochondrion"/>
    <property type="evidence" value="ECO:0007669"/>
    <property type="project" value="UniProtKB-SubCell"/>
</dbReference>
<dbReference type="GO" id="GO:1990904">
    <property type="term" value="C:ribonucleoprotein complex"/>
    <property type="evidence" value="ECO:0007669"/>
    <property type="project" value="UniProtKB-KW"/>
</dbReference>
<comment type="caution">
    <text evidence="7">The sequence shown here is derived from an EMBL/GenBank/DDBJ whole genome shotgun (WGS) entry which is preliminary data.</text>
</comment>